<dbReference type="InterPro" id="IPR017441">
    <property type="entry name" value="Protein_kinase_ATP_BS"/>
</dbReference>
<dbReference type="Proteomes" id="UP001472677">
    <property type="component" value="Unassembled WGS sequence"/>
</dbReference>
<organism evidence="3 4">
    <name type="scientific">Hibiscus sabdariffa</name>
    <name type="common">roselle</name>
    <dbReference type="NCBI Taxonomy" id="183260"/>
    <lineage>
        <taxon>Eukaryota</taxon>
        <taxon>Viridiplantae</taxon>
        <taxon>Streptophyta</taxon>
        <taxon>Embryophyta</taxon>
        <taxon>Tracheophyta</taxon>
        <taxon>Spermatophyta</taxon>
        <taxon>Magnoliopsida</taxon>
        <taxon>eudicotyledons</taxon>
        <taxon>Gunneridae</taxon>
        <taxon>Pentapetalae</taxon>
        <taxon>rosids</taxon>
        <taxon>malvids</taxon>
        <taxon>Malvales</taxon>
        <taxon>Malvaceae</taxon>
        <taxon>Malvoideae</taxon>
        <taxon>Hibiscus</taxon>
    </lineage>
</organism>
<evidence type="ECO:0000313" key="4">
    <source>
        <dbReference type="Proteomes" id="UP001472677"/>
    </source>
</evidence>
<keyword evidence="4" id="KW-1185">Reference proteome</keyword>
<feature type="domain" description="Protein kinase" evidence="2">
    <location>
        <begin position="47"/>
        <end position="319"/>
    </location>
</feature>
<dbReference type="PROSITE" id="PS00107">
    <property type="entry name" value="PROTEIN_KINASE_ATP"/>
    <property type="match status" value="1"/>
</dbReference>
<dbReference type="Pfam" id="PF07714">
    <property type="entry name" value="PK_Tyr_Ser-Thr"/>
    <property type="match status" value="1"/>
</dbReference>
<accession>A0ABR2FWG5</accession>
<keyword evidence="1" id="KW-0067">ATP-binding</keyword>
<protein>
    <recommendedName>
        <fullName evidence="2">Protein kinase domain-containing protein</fullName>
    </recommendedName>
</protein>
<dbReference type="Gene3D" id="3.30.200.20">
    <property type="entry name" value="Phosphorylase Kinase, domain 1"/>
    <property type="match status" value="1"/>
</dbReference>
<dbReference type="PANTHER" id="PTHR27003">
    <property type="entry name" value="OS07G0166700 PROTEIN"/>
    <property type="match status" value="1"/>
</dbReference>
<dbReference type="EMBL" id="JBBPBM010000004">
    <property type="protein sequence ID" value="KAK8588603.1"/>
    <property type="molecule type" value="Genomic_DNA"/>
</dbReference>
<gene>
    <name evidence="3" type="ORF">V6N12_023030</name>
</gene>
<dbReference type="PANTHER" id="PTHR27003:SF278">
    <property type="entry name" value="RECEPTOR-LIKE PROTEIN KINASE ANXUR2"/>
    <property type="match status" value="1"/>
</dbReference>
<evidence type="ECO:0000259" key="2">
    <source>
        <dbReference type="PROSITE" id="PS50011"/>
    </source>
</evidence>
<dbReference type="PROSITE" id="PS50011">
    <property type="entry name" value="PROTEIN_KINASE_DOM"/>
    <property type="match status" value="1"/>
</dbReference>
<dbReference type="SUPFAM" id="SSF56112">
    <property type="entry name" value="Protein kinase-like (PK-like)"/>
    <property type="match status" value="1"/>
</dbReference>
<evidence type="ECO:0000256" key="1">
    <source>
        <dbReference type="PROSITE-ProRule" id="PRU10141"/>
    </source>
</evidence>
<sequence>MKNPSCCLPFLSGLKEKPLQPNHGSHLPEGLCRQFSLAEIIAATNNFHPHLIIGRGDFGTVYKGTIDDGTVVAVKRRRSKFGEEEFRNESRFLCQLRHPLLVSLIGFCEERNEMILVYEYMSRGRLSDHLYGEGYAPLSWKQRLQICITAARGLHYLHTGTKYAVIHGNVTTRNILLNKELSCKLHYFGISKLGSFCTSKASRVRRESKIIGTIGYMAPEYAVNGEMTEKTDVFAFGVILFQVLFGRPAEDLSLPHDLRYILEWAKESLREGTIYHAMDPYLKGRVAPEGLNKYLEIASRCVHHDRKERPAMGEVEITLELALELQDTADAEMEASNPSAECLFEEALFSASVRNLSALDRDYAPC</sequence>
<name>A0ABR2FWG5_9ROSI</name>
<dbReference type="InterPro" id="IPR045272">
    <property type="entry name" value="ANXUR1/2-like"/>
</dbReference>
<reference evidence="3 4" key="1">
    <citation type="journal article" date="2024" name="G3 (Bethesda)">
        <title>Genome assembly of Hibiscus sabdariffa L. provides insights into metabolisms of medicinal natural products.</title>
        <authorList>
            <person name="Kim T."/>
        </authorList>
    </citation>
    <scope>NUCLEOTIDE SEQUENCE [LARGE SCALE GENOMIC DNA]</scope>
    <source>
        <strain evidence="3">TK-2024</strain>
        <tissue evidence="3">Old leaves</tissue>
    </source>
</reference>
<keyword evidence="1" id="KW-0547">Nucleotide-binding</keyword>
<feature type="binding site" evidence="1">
    <location>
        <position position="75"/>
    </location>
    <ligand>
        <name>ATP</name>
        <dbReference type="ChEBI" id="CHEBI:30616"/>
    </ligand>
</feature>
<evidence type="ECO:0000313" key="3">
    <source>
        <dbReference type="EMBL" id="KAK8588603.1"/>
    </source>
</evidence>
<dbReference type="InterPro" id="IPR000719">
    <property type="entry name" value="Prot_kinase_dom"/>
</dbReference>
<comment type="caution">
    <text evidence="3">The sequence shown here is derived from an EMBL/GenBank/DDBJ whole genome shotgun (WGS) entry which is preliminary data.</text>
</comment>
<proteinExistence type="predicted"/>
<dbReference type="InterPro" id="IPR011009">
    <property type="entry name" value="Kinase-like_dom_sf"/>
</dbReference>
<dbReference type="InterPro" id="IPR001245">
    <property type="entry name" value="Ser-Thr/Tyr_kinase_cat_dom"/>
</dbReference>
<dbReference type="Gene3D" id="1.10.510.10">
    <property type="entry name" value="Transferase(Phosphotransferase) domain 1"/>
    <property type="match status" value="1"/>
</dbReference>